<dbReference type="InterPro" id="IPR036737">
    <property type="entry name" value="OmpA-like_sf"/>
</dbReference>
<reference evidence="5 6" key="1">
    <citation type="submission" date="2019-02" db="EMBL/GenBank/DDBJ databases">
        <title>Draft genome sequence of Amycolatopsis sp. 8-3EHSu isolated from roots of Suaeda maritima.</title>
        <authorList>
            <person name="Duangmal K."/>
            <person name="Chantavorakit T."/>
        </authorList>
    </citation>
    <scope>NUCLEOTIDE SEQUENCE [LARGE SCALE GENOMIC DNA]</scope>
    <source>
        <strain evidence="5 6">8-3EHSu</strain>
    </source>
</reference>
<dbReference type="EMBL" id="SFCC01000016">
    <property type="protein sequence ID" value="RZQ60489.1"/>
    <property type="molecule type" value="Genomic_DNA"/>
</dbReference>
<dbReference type="AlphaFoldDB" id="A0A4Q7J0Z7"/>
<dbReference type="InterPro" id="IPR011990">
    <property type="entry name" value="TPR-like_helical_dom_sf"/>
</dbReference>
<dbReference type="OrthoDB" id="5146906at2"/>
<dbReference type="PROSITE" id="PS50005">
    <property type="entry name" value="TPR"/>
    <property type="match status" value="1"/>
</dbReference>
<keyword evidence="3" id="KW-0812">Transmembrane</keyword>
<dbReference type="Gene3D" id="3.30.1330.60">
    <property type="entry name" value="OmpA-like domain"/>
    <property type="match status" value="1"/>
</dbReference>
<dbReference type="Proteomes" id="UP000292003">
    <property type="component" value="Unassembled WGS sequence"/>
</dbReference>
<feature type="transmembrane region" description="Helical" evidence="3">
    <location>
        <begin position="96"/>
        <end position="116"/>
    </location>
</feature>
<evidence type="ECO:0000313" key="5">
    <source>
        <dbReference type="EMBL" id="RZQ60489.1"/>
    </source>
</evidence>
<evidence type="ECO:0000256" key="2">
    <source>
        <dbReference type="PROSITE-ProRule" id="PRU00473"/>
    </source>
</evidence>
<gene>
    <name evidence="5" type="ORF">EWH70_27795</name>
</gene>
<feature type="repeat" description="TPR" evidence="1">
    <location>
        <begin position="40"/>
        <end position="73"/>
    </location>
</feature>
<keyword evidence="3" id="KW-1133">Transmembrane helix</keyword>
<evidence type="ECO:0000313" key="6">
    <source>
        <dbReference type="Proteomes" id="UP000292003"/>
    </source>
</evidence>
<keyword evidence="2 3" id="KW-0472">Membrane</keyword>
<sequence>MGTINVERELAQAGDAARKGHHGQARRILAELGGADSSDPKVLDLLARVHAQQGDLGAADDCWRRAQELDPSLPGPDEGRRRIAELNARRFRRRRGAVAVLVIVVAAAGVGVGWWVSSPAAAPAPSDGLGQIAADQRGLSERVDEMARTLEHRGRVLADVRTALAGSPVQVRDEQGGLLLVFPRGLFSSLDRLSPDGRAALADLAGRLRRVNGPLALRVIGHTENAQVSPSSGFTDNPDLALRRARVAAEEMASAGGLPLSGFGLAAGDPAGPPFPATEPDRNRTVTLLVHPA</sequence>
<dbReference type="RefSeq" id="WP_130478495.1">
    <property type="nucleotide sequence ID" value="NZ_SFCC01000016.1"/>
</dbReference>
<keyword evidence="1" id="KW-0802">TPR repeat</keyword>
<protein>
    <recommendedName>
        <fullName evidence="4">OmpA-like domain-containing protein</fullName>
    </recommendedName>
</protein>
<comment type="caution">
    <text evidence="5">The sequence shown here is derived from an EMBL/GenBank/DDBJ whole genome shotgun (WGS) entry which is preliminary data.</text>
</comment>
<dbReference type="PROSITE" id="PS51123">
    <property type="entry name" value="OMPA_2"/>
    <property type="match status" value="1"/>
</dbReference>
<proteinExistence type="predicted"/>
<dbReference type="InterPro" id="IPR019734">
    <property type="entry name" value="TPR_rpt"/>
</dbReference>
<dbReference type="SUPFAM" id="SSF48452">
    <property type="entry name" value="TPR-like"/>
    <property type="match status" value="1"/>
</dbReference>
<dbReference type="Gene3D" id="1.25.40.10">
    <property type="entry name" value="Tetratricopeptide repeat domain"/>
    <property type="match status" value="1"/>
</dbReference>
<dbReference type="SUPFAM" id="SSF103088">
    <property type="entry name" value="OmpA-like"/>
    <property type="match status" value="1"/>
</dbReference>
<dbReference type="GO" id="GO:0016020">
    <property type="term" value="C:membrane"/>
    <property type="evidence" value="ECO:0007669"/>
    <property type="project" value="UniProtKB-UniRule"/>
</dbReference>
<accession>A0A4Q7J0Z7</accession>
<evidence type="ECO:0000256" key="1">
    <source>
        <dbReference type="PROSITE-ProRule" id="PRU00339"/>
    </source>
</evidence>
<evidence type="ECO:0000259" key="4">
    <source>
        <dbReference type="PROSITE" id="PS51123"/>
    </source>
</evidence>
<feature type="domain" description="OmpA-like" evidence="4">
    <location>
        <begin position="175"/>
        <end position="293"/>
    </location>
</feature>
<dbReference type="InterPro" id="IPR006665">
    <property type="entry name" value="OmpA-like"/>
</dbReference>
<keyword evidence="6" id="KW-1185">Reference proteome</keyword>
<name>A0A4Q7J0Z7_9PSEU</name>
<evidence type="ECO:0000256" key="3">
    <source>
        <dbReference type="SAM" id="Phobius"/>
    </source>
</evidence>
<organism evidence="5 6">
    <name type="scientific">Amycolatopsis suaedae</name>
    <dbReference type="NCBI Taxonomy" id="2510978"/>
    <lineage>
        <taxon>Bacteria</taxon>
        <taxon>Bacillati</taxon>
        <taxon>Actinomycetota</taxon>
        <taxon>Actinomycetes</taxon>
        <taxon>Pseudonocardiales</taxon>
        <taxon>Pseudonocardiaceae</taxon>
        <taxon>Amycolatopsis</taxon>
    </lineage>
</organism>